<gene>
    <name evidence="7" type="ORF">RUM43_004679</name>
</gene>
<dbReference type="PANTHER" id="PTHR32178:SF6">
    <property type="entry name" value="IG-LIKE DOMAIN-CONTAINING PROTEIN"/>
    <property type="match status" value="1"/>
</dbReference>
<evidence type="ECO:0000313" key="7">
    <source>
        <dbReference type="EMBL" id="KAK6643176.1"/>
    </source>
</evidence>
<evidence type="ECO:0000256" key="6">
    <source>
        <dbReference type="ARBA" id="ARBA00023180"/>
    </source>
</evidence>
<proteinExistence type="predicted"/>
<comment type="caution">
    <text evidence="7">The sequence shown here is derived from an EMBL/GenBank/DDBJ whole genome shotgun (WGS) entry which is preliminary data.</text>
</comment>
<evidence type="ECO:0000256" key="1">
    <source>
        <dbReference type="ARBA" id="ARBA00004479"/>
    </source>
</evidence>
<dbReference type="PANTHER" id="PTHR32178">
    <property type="entry name" value="FAM187"/>
    <property type="match status" value="1"/>
</dbReference>
<protein>
    <submittedName>
        <fullName evidence="7">Uncharacterized protein</fullName>
    </submittedName>
</protein>
<keyword evidence="3" id="KW-0732">Signal</keyword>
<evidence type="ECO:0000256" key="5">
    <source>
        <dbReference type="ARBA" id="ARBA00023136"/>
    </source>
</evidence>
<dbReference type="InterPro" id="IPR039311">
    <property type="entry name" value="FAM187A/B"/>
</dbReference>
<organism evidence="7 8">
    <name type="scientific">Polyplax serrata</name>
    <name type="common">Common mouse louse</name>
    <dbReference type="NCBI Taxonomy" id="468196"/>
    <lineage>
        <taxon>Eukaryota</taxon>
        <taxon>Metazoa</taxon>
        <taxon>Ecdysozoa</taxon>
        <taxon>Arthropoda</taxon>
        <taxon>Hexapoda</taxon>
        <taxon>Insecta</taxon>
        <taxon>Pterygota</taxon>
        <taxon>Neoptera</taxon>
        <taxon>Paraneoptera</taxon>
        <taxon>Psocodea</taxon>
        <taxon>Troctomorpha</taxon>
        <taxon>Phthiraptera</taxon>
        <taxon>Anoplura</taxon>
        <taxon>Polyplacidae</taxon>
        <taxon>Polyplax</taxon>
    </lineage>
</organism>
<accession>A0AAN8SBY0</accession>
<dbReference type="GO" id="GO:0016020">
    <property type="term" value="C:membrane"/>
    <property type="evidence" value="ECO:0007669"/>
    <property type="project" value="UniProtKB-SubCell"/>
</dbReference>
<dbReference type="EMBL" id="JAWJWE010000002">
    <property type="protein sequence ID" value="KAK6643176.1"/>
    <property type="molecule type" value="Genomic_DNA"/>
</dbReference>
<dbReference type="Proteomes" id="UP001372834">
    <property type="component" value="Unassembled WGS sequence"/>
</dbReference>
<keyword evidence="6" id="KW-0325">Glycoprotein</keyword>
<dbReference type="AlphaFoldDB" id="A0AAN8SBY0"/>
<evidence type="ECO:0000256" key="2">
    <source>
        <dbReference type="ARBA" id="ARBA00022692"/>
    </source>
</evidence>
<keyword evidence="2" id="KW-0812">Transmembrane</keyword>
<comment type="subcellular location">
    <subcellularLocation>
        <location evidence="1">Membrane</location>
        <topology evidence="1">Single-pass type I membrane protein</topology>
    </subcellularLocation>
</comment>
<reference evidence="7 8" key="1">
    <citation type="submission" date="2023-10" db="EMBL/GenBank/DDBJ databases">
        <title>Genomes of two closely related lineages of the louse Polyplax serrata with different host specificities.</title>
        <authorList>
            <person name="Martinu J."/>
            <person name="Tarabai H."/>
            <person name="Stefka J."/>
            <person name="Hypsa V."/>
        </authorList>
    </citation>
    <scope>NUCLEOTIDE SEQUENCE [LARGE SCALE GENOMIC DNA]</scope>
    <source>
        <strain evidence="7">HR10_N</strain>
    </source>
</reference>
<evidence type="ECO:0000256" key="3">
    <source>
        <dbReference type="ARBA" id="ARBA00022729"/>
    </source>
</evidence>
<sequence length="344" mass="39606">MAYPGRDNVLREKIRQMWNKYYTCLEMTQNLVLKPEIHRLVEGQLIELYCPICVKPFQDYQELQWKYKALTPELSLAEPEPLDLTPQMELTDNMTLKIFNVVQDISGLYICNQGQSIISVYILEVSKNDVIEKVEISNRRKTDIINFEGVNFQVYYKWTPWTECSLCGNVGRKYKYGTCFIQNEAHKEENIHSNETSLNDGHIRIRKESINTTGTQKLIKISINNQSPDNNDKVKWLSQVIENTKNGVPCFWSRLTHIGFYLNKPMPAVKAMVRHCLVDCPETIIFQVLDNEGNVIEEANNSAGIYSTYQKIPRLPPDIERASVTANFGAGVTIQCPRSRTSVQ</sequence>
<evidence type="ECO:0000256" key="4">
    <source>
        <dbReference type="ARBA" id="ARBA00022989"/>
    </source>
</evidence>
<name>A0AAN8SBY0_POLSC</name>
<keyword evidence="4" id="KW-1133">Transmembrane helix</keyword>
<keyword evidence="5" id="KW-0472">Membrane</keyword>
<evidence type="ECO:0000313" key="8">
    <source>
        <dbReference type="Proteomes" id="UP001372834"/>
    </source>
</evidence>